<accession>A0A0A2N7Y9</accession>
<keyword evidence="1" id="KW-0963">Cytoplasm</keyword>
<dbReference type="Proteomes" id="UP000030149">
    <property type="component" value="Unassembled WGS sequence"/>
</dbReference>
<dbReference type="AlphaFoldDB" id="A0A0A2N7Y9"/>
<dbReference type="InterPro" id="IPR011343">
    <property type="entry name" value="DeoC"/>
</dbReference>
<reference evidence="4 5" key="2">
    <citation type="journal article" date="2015" name="Stand. Genomic Sci.">
        <title>High quality draft genomic sequence of Flavobacterium enshiense DK69(T) and comparison among Flavobacterium genomes.</title>
        <authorList>
            <person name="Zeng Z."/>
            <person name="Chen C."/>
            <person name="Du H."/>
            <person name="Wang G."/>
            <person name="Li M."/>
        </authorList>
    </citation>
    <scope>NUCLEOTIDE SEQUENCE [LARGE SCALE GENOMIC DNA]</scope>
    <source>
        <strain evidence="4 5">DK69</strain>
    </source>
</reference>
<dbReference type="eggNOG" id="COG0274">
    <property type="taxonomic scope" value="Bacteria"/>
</dbReference>
<comment type="caution">
    <text evidence="4">The sequence shown here is derived from an EMBL/GenBank/DDBJ whole genome shotgun (WGS) entry which is preliminary data.</text>
</comment>
<keyword evidence="5" id="KW-1185">Reference proteome</keyword>
<dbReference type="GO" id="GO:0009264">
    <property type="term" value="P:deoxyribonucleotide catabolic process"/>
    <property type="evidence" value="ECO:0007669"/>
    <property type="project" value="UniProtKB-UniRule"/>
</dbReference>
<gene>
    <name evidence="4" type="ORF">Q767_06670</name>
</gene>
<dbReference type="GO" id="GO:0004139">
    <property type="term" value="F:deoxyribose-phosphate aldolase activity"/>
    <property type="evidence" value="ECO:0007669"/>
    <property type="project" value="UniProtKB-UniRule"/>
</dbReference>
<dbReference type="Pfam" id="PF01791">
    <property type="entry name" value="DeoC"/>
    <property type="match status" value="1"/>
</dbReference>
<dbReference type="InterPro" id="IPR002915">
    <property type="entry name" value="DeoC/FbaB/LacD_aldolase"/>
</dbReference>
<sequence length="247" mass="27117">MDIRQYLDSTYLKTASQAGLTKAQNREVVKNYVREAIDEKFKLIMLRPDMVAMANEMVSQANSKVCIGTVIDFPDGNGSLEKKLNEANMAIADGADDLDFVVDYEAFKQGEVDLVKKQVLEGTRLGLSHNRIVKWIIEVAALDAHQIVQLTALIKNVVIANFKEEQYASVFVKSSTGFYKTEAGLPNGATTPTIKLMIENAFPLPVKAAGGVRSYEEAMEMISLGVKRIGTSSAKAITDGQVSQNEY</sequence>
<dbReference type="SMART" id="SM01133">
    <property type="entry name" value="DeoC"/>
    <property type="match status" value="1"/>
</dbReference>
<dbReference type="SUPFAM" id="SSF51569">
    <property type="entry name" value="Aldolase"/>
    <property type="match status" value="1"/>
</dbReference>
<keyword evidence="2" id="KW-0704">Schiff base</keyword>
<dbReference type="STRING" id="1107311.Q767_06670"/>
<evidence type="ECO:0000313" key="5">
    <source>
        <dbReference type="Proteomes" id="UP000030149"/>
    </source>
</evidence>
<evidence type="ECO:0000256" key="3">
    <source>
        <dbReference type="NCBIfam" id="TIGR00126"/>
    </source>
</evidence>
<reference evidence="5" key="1">
    <citation type="submission" date="2013-09" db="EMBL/GenBank/DDBJ databases">
        <authorList>
            <person name="Zeng Z."/>
            <person name="Chen C."/>
        </authorList>
    </citation>
    <scope>NUCLEOTIDE SEQUENCE [LARGE SCALE GENOMIC DNA]</scope>
    <source>
        <strain evidence="5">DK69</strain>
    </source>
</reference>
<dbReference type="PANTHER" id="PTHR10889:SF1">
    <property type="entry name" value="DEOXYRIBOSE-PHOSPHATE ALDOLASE"/>
    <property type="match status" value="1"/>
</dbReference>
<proteinExistence type="predicted"/>
<dbReference type="EMBL" id="JRLZ01000004">
    <property type="protein sequence ID" value="KGO96570.1"/>
    <property type="molecule type" value="Genomic_DNA"/>
</dbReference>
<dbReference type="GO" id="GO:0016052">
    <property type="term" value="P:carbohydrate catabolic process"/>
    <property type="evidence" value="ECO:0007669"/>
    <property type="project" value="TreeGrafter"/>
</dbReference>
<evidence type="ECO:0000256" key="1">
    <source>
        <dbReference type="ARBA" id="ARBA00022490"/>
    </source>
</evidence>
<dbReference type="PIRSF" id="PIRSF001357">
    <property type="entry name" value="DeoC"/>
    <property type="match status" value="1"/>
</dbReference>
<name>A0A0A2N7Y9_9FLAO</name>
<dbReference type="NCBIfam" id="TIGR00126">
    <property type="entry name" value="deoC"/>
    <property type="match status" value="1"/>
</dbReference>
<dbReference type="PANTHER" id="PTHR10889">
    <property type="entry name" value="DEOXYRIBOSE-PHOSPHATE ALDOLASE"/>
    <property type="match status" value="1"/>
</dbReference>
<dbReference type="OrthoDB" id="9778711at2"/>
<protein>
    <recommendedName>
        <fullName evidence="3">Deoxyribose-phosphate aldolase</fullName>
        <ecNumber evidence="3">4.1.2.4</ecNumber>
    </recommendedName>
</protein>
<dbReference type="GO" id="GO:0005737">
    <property type="term" value="C:cytoplasm"/>
    <property type="evidence" value="ECO:0007669"/>
    <property type="project" value="InterPro"/>
</dbReference>
<evidence type="ECO:0000313" key="4">
    <source>
        <dbReference type="EMBL" id="KGO96570.1"/>
    </source>
</evidence>
<dbReference type="EC" id="4.1.2.4" evidence="3"/>
<dbReference type="Gene3D" id="3.20.20.70">
    <property type="entry name" value="Aldolase class I"/>
    <property type="match status" value="1"/>
</dbReference>
<organism evidence="4 5">
    <name type="scientific">Flavobacterium enshiense DK69</name>
    <dbReference type="NCBI Taxonomy" id="1107311"/>
    <lineage>
        <taxon>Bacteria</taxon>
        <taxon>Pseudomonadati</taxon>
        <taxon>Bacteroidota</taxon>
        <taxon>Flavobacteriia</taxon>
        <taxon>Flavobacteriales</taxon>
        <taxon>Flavobacteriaceae</taxon>
        <taxon>Flavobacterium</taxon>
    </lineage>
</organism>
<dbReference type="RefSeq" id="WP_035630099.1">
    <property type="nucleotide sequence ID" value="NZ_AVCS01000009.1"/>
</dbReference>
<dbReference type="InterPro" id="IPR013785">
    <property type="entry name" value="Aldolase_TIM"/>
</dbReference>
<dbReference type="PATRIC" id="fig|1107311.5.peg.2518"/>
<evidence type="ECO:0000256" key="2">
    <source>
        <dbReference type="ARBA" id="ARBA00023270"/>
    </source>
</evidence>